<evidence type="ECO:0000256" key="1">
    <source>
        <dbReference type="SAM" id="MobiDB-lite"/>
    </source>
</evidence>
<accession>A0A564XYZ5</accession>
<feature type="region of interest" description="Disordered" evidence="1">
    <location>
        <begin position="80"/>
        <end position="99"/>
    </location>
</feature>
<dbReference type="Proteomes" id="UP000321570">
    <property type="component" value="Unassembled WGS sequence"/>
</dbReference>
<protein>
    <submittedName>
        <fullName evidence="2">Uncharacterized protein</fullName>
    </submittedName>
</protein>
<proteinExistence type="predicted"/>
<name>A0A564XYZ5_HYMDI</name>
<organism evidence="2 3">
    <name type="scientific">Hymenolepis diminuta</name>
    <name type="common">Rat tapeworm</name>
    <dbReference type="NCBI Taxonomy" id="6216"/>
    <lineage>
        <taxon>Eukaryota</taxon>
        <taxon>Metazoa</taxon>
        <taxon>Spiralia</taxon>
        <taxon>Lophotrochozoa</taxon>
        <taxon>Platyhelminthes</taxon>
        <taxon>Cestoda</taxon>
        <taxon>Eucestoda</taxon>
        <taxon>Cyclophyllidea</taxon>
        <taxon>Hymenolepididae</taxon>
        <taxon>Hymenolepis</taxon>
    </lineage>
</organism>
<dbReference type="AlphaFoldDB" id="A0A564XYZ5"/>
<dbReference type="EMBL" id="CABIJS010000033">
    <property type="protein sequence ID" value="VUZ40245.1"/>
    <property type="molecule type" value="Genomic_DNA"/>
</dbReference>
<gene>
    <name evidence="2" type="ORF">WMSIL1_LOCUS1388</name>
</gene>
<sequence>MLLAVSSSGYLYTVNLHYNDKVEYEGAVIEGKQGRPKGQSDLKELQRFNRPEFDSVAVGGMANSYETEFIRPGCIEQAAAQTPKGKRGLRKGGSEGRFV</sequence>
<reference evidence="2 3" key="1">
    <citation type="submission" date="2019-07" db="EMBL/GenBank/DDBJ databases">
        <authorList>
            <person name="Jastrzebski P J."/>
            <person name="Paukszto L."/>
            <person name="Jastrzebski P J."/>
        </authorList>
    </citation>
    <scope>NUCLEOTIDE SEQUENCE [LARGE SCALE GENOMIC DNA]</scope>
    <source>
        <strain evidence="2 3">WMS-il1</strain>
    </source>
</reference>
<evidence type="ECO:0000313" key="2">
    <source>
        <dbReference type="EMBL" id="VUZ40245.1"/>
    </source>
</evidence>
<keyword evidence="3" id="KW-1185">Reference proteome</keyword>
<evidence type="ECO:0000313" key="3">
    <source>
        <dbReference type="Proteomes" id="UP000321570"/>
    </source>
</evidence>